<evidence type="ECO:0000313" key="13">
    <source>
        <dbReference type="Proteomes" id="UP000008915"/>
    </source>
</evidence>
<dbReference type="Pfam" id="PF02770">
    <property type="entry name" value="Acyl-CoA_dh_M"/>
    <property type="match status" value="1"/>
</dbReference>
<evidence type="ECO:0000259" key="11">
    <source>
        <dbReference type="Pfam" id="PF02771"/>
    </source>
</evidence>
<dbReference type="Gene3D" id="2.40.110.10">
    <property type="entry name" value="Butyryl-CoA Dehydrogenase, subunit A, domain 2"/>
    <property type="match status" value="1"/>
</dbReference>
<dbReference type="Pfam" id="PF00441">
    <property type="entry name" value="Acyl-CoA_dh_1"/>
    <property type="match status" value="1"/>
</dbReference>
<keyword evidence="5 7" id="KW-0274">FAD</keyword>
<evidence type="ECO:0000256" key="2">
    <source>
        <dbReference type="ARBA" id="ARBA00009347"/>
    </source>
</evidence>
<sequence length="424" mass="46606">MYDFRPTPEQEAVLARTRAIMDEYVYPAEAEFFRTGTLPEERMKAIQRAVKEAGLWAPHMPKEAGGLGMGMVTLALMNEILGRSPLAPRAFGTGAPDTGNQEILWMFGTPEQKERFLKPNLAGEVYSCFAMTEPEVSGSDPTTLRTRAVRDGDHWVINGHKWFITNAARSAFAIVMAVTDPDAPPHRRATMIIVPTDTPGFRIVRHVPVMDDGGGLGTHDEIVFEDCRVPVENTLGPVGEGFRIAQARLGPGRITHAMRWIGVMNRSFEMMVRRALTRETRGRKLAEFQTIQNFVADSYAEIQAARLLTLHAAWKMDQGLDARKEISLIKFFGARVLHEVVDRALQVHGALGYSKDTPLELFYREARAARIYDGPDEVHRVVVAQRIFKEFAQQAEGGPPAAGAAEAAPAATGQAAAETAAGGA</sequence>
<evidence type="ECO:0000256" key="6">
    <source>
        <dbReference type="ARBA" id="ARBA00023002"/>
    </source>
</evidence>
<dbReference type="InterPro" id="IPR009100">
    <property type="entry name" value="AcylCoA_DH/oxidase_NM_dom_sf"/>
</dbReference>
<dbReference type="Pfam" id="PF02771">
    <property type="entry name" value="Acyl-CoA_dh_N"/>
    <property type="match status" value="1"/>
</dbReference>
<proteinExistence type="inferred from homology"/>
<feature type="domain" description="Acyl-CoA dehydrogenase/oxidase C-terminal" evidence="9">
    <location>
        <begin position="239"/>
        <end position="387"/>
    </location>
</feature>
<evidence type="ECO:0000256" key="7">
    <source>
        <dbReference type="RuleBase" id="RU362125"/>
    </source>
</evidence>
<name>E6SM83_THEM7</name>
<dbReference type="eggNOG" id="COG1960">
    <property type="taxonomic scope" value="Bacteria"/>
</dbReference>
<keyword evidence="4 7" id="KW-0285">Flavoprotein</keyword>
<keyword evidence="13" id="KW-1185">Reference proteome</keyword>
<dbReference type="KEGG" id="tmr:Tmar_1329"/>
<evidence type="ECO:0000256" key="1">
    <source>
        <dbReference type="ARBA" id="ARBA00001974"/>
    </source>
</evidence>
<comment type="subunit">
    <text evidence="3">Homodimer.</text>
</comment>
<dbReference type="HOGENOM" id="CLU_018204_1_0_9"/>
<evidence type="ECO:0000256" key="4">
    <source>
        <dbReference type="ARBA" id="ARBA00022630"/>
    </source>
</evidence>
<dbReference type="SUPFAM" id="SSF56645">
    <property type="entry name" value="Acyl-CoA dehydrogenase NM domain-like"/>
    <property type="match status" value="1"/>
</dbReference>
<dbReference type="Proteomes" id="UP000008915">
    <property type="component" value="Chromosome"/>
</dbReference>
<dbReference type="EMBL" id="CP002344">
    <property type="protein sequence ID" value="ADU51442.1"/>
    <property type="molecule type" value="Genomic_DNA"/>
</dbReference>
<dbReference type="InterPro" id="IPR013786">
    <property type="entry name" value="AcylCoA_DH/ox_N"/>
</dbReference>
<dbReference type="SUPFAM" id="SSF47203">
    <property type="entry name" value="Acyl-CoA dehydrogenase C-terminal domain-like"/>
    <property type="match status" value="1"/>
</dbReference>
<evidence type="ECO:0000256" key="8">
    <source>
        <dbReference type="SAM" id="MobiDB-lite"/>
    </source>
</evidence>
<evidence type="ECO:0000256" key="5">
    <source>
        <dbReference type="ARBA" id="ARBA00022827"/>
    </source>
</evidence>
<dbReference type="GO" id="GO:0050660">
    <property type="term" value="F:flavin adenine dinucleotide binding"/>
    <property type="evidence" value="ECO:0007669"/>
    <property type="project" value="InterPro"/>
</dbReference>
<dbReference type="GO" id="GO:0005737">
    <property type="term" value="C:cytoplasm"/>
    <property type="evidence" value="ECO:0007669"/>
    <property type="project" value="TreeGrafter"/>
</dbReference>
<dbReference type="GO" id="GO:0003995">
    <property type="term" value="F:acyl-CoA dehydrogenase activity"/>
    <property type="evidence" value="ECO:0007669"/>
    <property type="project" value="TreeGrafter"/>
</dbReference>
<evidence type="ECO:0000259" key="9">
    <source>
        <dbReference type="Pfam" id="PF00441"/>
    </source>
</evidence>
<dbReference type="InterPro" id="IPR009075">
    <property type="entry name" value="AcylCo_DH/oxidase_C"/>
</dbReference>
<feature type="domain" description="Acyl-CoA dehydrogenase/oxidase N-terminal" evidence="11">
    <location>
        <begin position="7"/>
        <end position="124"/>
    </location>
</feature>
<reference evidence="12 13" key="1">
    <citation type="journal article" date="2010" name="Stand. Genomic Sci.">
        <title>Complete genome sequence of Thermaerobacter marianensis type strain (7p75a).</title>
        <authorList>
            <person name="Han C."/>
            <person name="Gu W."/>
            <person name="Zhang X."/>
            <person name="Lapidus A."/>
            <person name="Nolan M."/>
            <person name="Copeland A."/>
            <person name="Lucas S."/>
            <person name="Del Rio T.G."/>
            <person name="Tice H."/>
            <person name="Cheng J.F."/>
            <person name="Tapia R."/>
            <person name="Goodwin L."/>
            <person name="Pitluck S."/>
            <person name="Pagani I."/>
            <person name="Ivanova N."/>
            <person name="Mavromatis K."/>
            <person name="Mikhailova N."/>
            <person name="Pati A."/>
            <person name="Chen A."/>
            <person name="Palaniappan K."/>
            <person name="Land M."/>
            <person name="Hauser L."/>
            <person name="Chang Y.J."/>
            <person name="Jeffries C.D."/>
            <person name="Schneider S."/>
            <person name="Rohde M."/>
            <person name="Goker M."/>
            <person name="Pukall R."/>
            <person name="Woyke T."/>
            <person name="Bristow J."/>
            <person name="Eisen J.A."/>
            <person name="Markowitz V."/>
            <person name="Hugenholtz P."/>
            <person name="Kyrpides N.C."/>
            <person name="Klenk H.P."/>
            <person name="Detter J.C."/>
        </authorList>
    </citation>
    <scope>NUCLEOTIDE SEQUENCE [LARGE SCALE GENOMIC DNA]</scope>
    <source>
        <strain evidence="13">ATCC 700841 / DSM 12885 / JCM 10246 / 7p75a</strain>
    </source>
</reference>
<dbReference type="Gene3D" id="1.10.540.10">
    <property type="entry name" value="Acyl-CoA dehydrogenase/oxidase, N-terminal domain"/>
    <property type="match status" value="1"/>
</dbReference>
<dbReference type="Gene3D" id="1.20.140.10">
    <property type="entry name" value="Butyryl-CoA Dehydrogenase, subunit A, domain 3"/>
    <property type="match status" value="1"/>
</dbReference>
<dbReference type="InterPro" id="IPR050741">
    <property type="entry name" value="Acyl-CoA_dehydrogenase"/>
</dbReference>
<keyword evidence="6 7" id="KW-0560">Oxidoreductase</keyword>
<accession>E6SM83</accession>
<dbReference type="STRING" id="644966.Tmar_1329"/>
<reference evidence="13" key="2">
    <citation type="journal article" date="2010" name="Stand. Genomic Sci.">
        <title>Complete genome sequence of Thermaerobacter marianensis type strain (7p75aT).</title>
        <authorList>
            <person name="Han C."/>
            <person name="Gu W."/>
            <person name="Zhang X."/>
            <person name="Lapidus A."/>
            <person name="Nolan M."/>
            <person name="Copeland A."/>
            <person name="Lucas S."/>
            <person name="Glavina Del Rio T."/>
            <person name="Tice H."/>
            <person name="Cheng J."/>
            <person name="Tapia R."/>
            <person name="Goodwin L."/>
            <person name="Pitluck S."/>
            <person name="Pagani I."/>
            <person name="Ivanova N."/>
            <person name="Mavromatis K."/>
            <person name="Mikhailova N."/>
            <person name="Pati A."/>
            <person name="Chen A."/>
            <person name="Palaniappan K."/>
            <person name="Land M."/>
            <person name="Hauser L."/>
            <person name="Chang Y."/>
            <person name="Jeffries C."/>
            <person name="Schneider S."/>
            <person name="Rohde M."/>
            <person name="Goker M."/>
            <person name="Pukall R."/>
            <person name="Woyke T."/>
            <person name="Bristow J."/>
            <person name="Eisen J."/>
            <person name="Markowitz V."/>
            <person name="Hugenholtz P."/>
            <person name="Kyrpides N."/>
            <person name="Klenk H."/>
            <person name="Detter J."/>
        </authorList>
    </citation>
    <scope>NUCLEOTIDE SEQUENCE [LARGE SCALE GENOMIC DNA]</scope>
    <source>
        <strain evidence="13">ATCC 700841 / DSM 12885 / JCM 10246 / 7p75a</strain>
    </source>
</reference>
<dbReference type="InterPro" id="IPR037069">
    <property type="entry name" value="AcylCoA_DH/ox_N_sf"/>
</dbReference>
<dbReference type="InterPro" id="IPR046373">
    <property type="entry name" value="Acyl-CoA_Oxase/DH_mid-dom_sf"/>
</dbReference>
<dbReference type="InterPro" id="IPR036250">
    <property type="entry name" value="AcylCo_DH-like_C"/>
</dbReference>
<dbReference type="GO" id="GO:0033539">
    <property type="term" value="P:fatty acid beta-oxidation using acyl-CoA dehydrogenase"/>
    <property type="evidence" value="ECO:0007669"/>
    <property type="project" value="TreeGrafter"/>
</dbReference>
<evidence type="ECO:0000259" key="10">
    <source>
        <dbReference type="Pfam" id="PF02770"/>
    </source>
</evidence>
<evidence type="ECO:0000256" key="3">
    <source>
        <dbReference type="ARBA" id="ARBA00011738"/>
    </source>
</evidence>
<protein>
    <submittedName>
        <fullName evidence="12">Acyl-CoA dehydrogenase domain-containing protein</fullName>
    </submittedName>
</protein>
<dbReference type="AlphaFoldDB" id="E6SM83"/>
<dbReference type="RefSeq" id="WP_013495747.1">
    <property type="nucleotide sequence ID" value="NC_014831.1"/>
</dbReference>
<dbReference type="FunFam" id="2.40.110.10:FF:000002">
    <property type="entry name" value="Acyl-CoA dehydrogenase fadE12"/>
    <property type="match status" value="1"/>
</dbReference>
<organism evidence="12 13">
    <name type="scientific">Thermaerobacter marianensis (strain ATCC 700841 / DSM 12885 / JCM 10246 / 7p75a)</name>
    <dbReference type="NCBI Taxonomy" id="644966"/>
    <lineage>
        <taxon>Bacteria</taxon>
        <taxon>Bacillati</taxon>
        <taxon>Bacillota</taxon>
        <taxon>Clostridia</taxon>
        <taxon>Eubacteriales</taxon>
        <taxon>Clostridiales Family XVII. Incertae Sedis</taxon>
        <taxon>Thermaerobacter</taxon>
    </lineage>
</organism>
<comment type="cofactor">
    <cofactor evidence="1 7">
        <name>FAD</name>
        <dbReference type="ChEBI" id="CHEBI:57692"/>
    </cofactor>
</comment>
<evidence type="ECO:0000313" key="12">
    <source>
        <dbReference type="EMBL" id="ADU51442.1"/>
    </source>
</evidence>
<dbReference type="PANTHER" id="PTHR48083:SF13">
    <property type="entry name" value="ACYL-COA DEHYDROGENASE FAMILY MEMBER 11"/>
    <property type="match status" value="1"/>
</dbReference>
<feature type="domain" description="Acyl-CoA oxidase/dehydrogenase middle" evidence="10">
    <location>
        <begin position="128"/>
        <end position="209"/>
    </location>
</feature>
<feature type="region of interest" description="Disordered" evidence="8">
    <location>
        <begin position="398"/>
        <end position="424"/>
    </location>
</feature>
<dbReference type="PANTHER" id="PTHR48083">
    <property type="entry name" value="MEDIUM-CHAIN SPECIFIC ACYL-COA DEHYDROGENASE, MITOCHONDRIAL-RELATED"/>
    <property type="match status" value="1"/>
</dbReference>
<dbReference type="InterPro" id="IPR006091">
    <property type="entry name" value="Acyl-CoA_Oxase/DH_mid-dom"/>
</dbReference>
<gene>
    <name evidence="12" type="ordered locus">Tmar_1329</name>
</gene>
<comment type="similarity">
    <text evidence="2 7">Belongs to the acyl-CoA dehydrogenase family.</text>
</comment>